<dbReference type="Gene3D" id="2.40.70.10">
    <property type="entry name" value="Acid Proteases"/>
    <property type="match status" value="1"/>
</dbReference>
<dbReference type="Proteomes" id="UP000594454">
    <property type="component" value="Chromosome 3"/>
</dbReference>
<evidence type="ECO:0000313" key="2">
    <source>
        <dbReference type="Proteomes" id="UP000594454"/>
    </source>
</evidence>
<dbReference type="EMBL" id="LR899011">
    <property type="protein sequence ID" value="CAD7085477.1"/>
    <property type="molecule type" value="Genomic_DNA"/>
</dbReference>
<dbReference type="InterPro" id="IPR021109">
    <property type="entry name" value="Peptidase_aspartic_dom_sf"/>
</dbReference>
<keyword evidence="2" id="KW-1185">Reference proteome</keyword>
<proteinExistence type="predicted"/>
<reference evidence="1 2" key="1">
    <citation type="submission" date="2020-11" db="EMBL/GenBank/DDBJ databases">
        <authorList>
            <person name="Wallbank WR R."/>
            <person name="Pardo Diaz C."/>
            <person name="Kozak K."/>
            <person name="Martin S."/>
            <person name="Jiggins C."/>
            <person name="Moest M."/>
            <person name="Warren A I."/>
            <person name="Generalovic N T."/>
            <person name="Byers J.R.P. K."/>
            <person name="Montejo-Kovacevich G."/>
            <person name="Yen C E."/>
        </authorList>
    </citation>
    <scope>NUCLEOTIDE SEQUENCE [LARGE SCALE GENOMIC DNA]</scope>
</reference>
<accession>A0A7R8YTW6</accession>
<evidence type="ECO:0000313" key="1">
    <source>
        <dbReference type="EMBL" id="CAD7085477.1"/>
    </source>
</evidence>
<dbReference type="AlphaFoldDB" id="A0A7R8YTW6"/>
<sequence>MEQCVAILTQILARQADNENQGVTIQKRIRNIVPFRGEPGTLVSFIGTIDGVVSEFGGRENEVYNIVYNEKITGAAKDFLAADFPVSWELCKQRLRSHFRPAKEWAVISKEITNIKVFTISQLVDKIQGIVNNVTECVAFSAESVEMANCLNSMLVVRIKELVAGSLAREISDLYSLESIRAVLYKYIGYDTYNLKKDRTSQNNYQHTHRQEKVNRFYNQRTDIVGGNIRRDDRQCYENQFGRQHNGVVLKDTEQVKTKCPIQFGQPDNARIRWTKIALDKEYDFLIGMDWLEKNVVSLDLMNQELVLKNDRKIPFVSKSMEEVILLLILMTTTTQAGLLTTSIDEQLGYLKLKVKTVQIVNETNTILHVINPEEILKTIVEIRVNLKHLDFENRNIIDREIDTVVAKTKSIMPYRVAKHINNVKIFICLVAGCPIVRTPFHFYNCASID</sequence>
<name>A0A7R8YTW6_HERIL</name>
<gene>
    <name evidence="1" type="ORF">HERILL_LOCUS8316</name>
</gene>
<dbReference type="OrthoDB" id="8039174at2759"/>
<protein>
    <submittedName>
        <fullName evidence="1">Uncharacterized protein</fullName>
    </submittedName>
</protein>
<organism evidence="1 2">
    <name type="scientific">Hermetia illucens</name>
    <name type="common">Black soldier fly</name>
    <dbReference type="NCBI Taxonomy" id="343691"/>
    <lineage>
        <taxon>Eukaryota</taxon>
        <taxon>Metazoa</taxon>
        <taxon>Ecdysozoa</taxon>
        <taxon>Arthropoda</taxon>
        <taxon>Hexapoda</taxon>
        <taxon>Insecta</taxon>
        <taxon>Pterygota</taxon>
        <taxon>Neoptera</taxon>
        <taxon>Endopterygota</taxon>
        <taxon>Diptera</taxon>
        <taxon>Brachycera</taxon>
        <taxon>Stratiomyomorpha</taxon>
        <taxon>Stratiomyidae</taxon>
        <taxon>Hermetiinae</taxon>
        <taxon>Hermetia</taxon>
    </lineage>
</organism>
<dbReference type="InParanoid" id="A0A7R8YTW6"/>